<comment type="caution">
    <text evidence="1">The sequence shown here is derived from an EMBL/GenBank/DDBJ whole genome shotgun (WGS) entry which is preliminary data.</text>
</comment>
<protein>
    <submittedName>
        <fullName evidence="1">Uncharacterized protein</fullName>
    </submittedName>
</protein>
<sequence>MNMKDLGLVPSVAQCVKDAEGTAEIIKEQIPRLRSRAKKRQSERSLEFFEAVVYHLKRLQQLESTK</sequence>
<dbReference type="Proteomes" id="UP000283732">
    <property type="component" value="Unassembled WGS sequence"/>
</dbReference>
<reference evidence="1 2" key="1">
    <citation type="submission" date="2018-08" db="EMBL/GenBank/DDBJ databases">
        <title>A genome reference for cultivated species of the human gut microbiota.</title>
        <authorList>
            <person name="Zou Y."/>
            <person name="Xue W."/>
            <person name="Luo G."/>
        </authorList>
    </citation>
    <scope>NUCLEOTIDE SEQUENCE [LARGE SCALE GENOMIC DNA]</scope>
    <source>
        <strain evidence="1 2">AM16-50</strain>
    </source>
</reference>
<gene>
    <name evidence="1" type="ORF">DW191_12740</name>
</gene>
<name>A0A414XSJ9_9BACT</name>
<evidence type="ECO:0000313" key="1">
    <source>
        <dbReference type="EMBL" id="RHH76810.1"/>
    </source>
</evidence>
<dbReference type="AlphaFoldDB" id="A0A414XSJ9"/>
<accession>A0A414XSJ9</accession>
<proteinExistence type="predicted"/>
<dbReference type="RefSeq" id="WP_122291251.1">
    <property type="nucleotide sequence ID" value="NZ_JADPBS010000018.1"/>
</dbReference>
<evidence type="ECO:0000313" key="2">
    <source>
        <dbReference type="Proteomes" id="UP000283732"/>
    </source>
</evidence>
<dbReference type="EMBL" id="QRKC01000005">
    <property type="protein sequence ID" value="RHH76810.1"/>
    <property type="molecule type" value="Genomic_DNA"/>
</dbReference>
<organism evidence="1 2">
    <name type="scientific">Parabacteroides merdae</name>
    <dbReference type="NCBI Taxonomy" id="46503"/>
    <lineage>
        <taxon>Bacteria</taxon>
        <taxon>Pseudomonadati</taxon>
        <taxon>Bacteroidota</taxon>
        <taxon>Bacteroidia</taxon>
        <taxon>Bacteroidales</taxon>
        <taxon>Tannerellaceae</taxon>
        <taxon>Parabacteroides</taxon>
    </lineage>
</organism>